<name>A0ABN7T4Q2_OIKDI</name>
<keyword evidence="2" id="KW-0732">Signal</keyword>
<dbReference type="SUPFAM" id="SSF48619">
    <property type="entry name" value="Phospholipase A2, PLA2"/>
    <property type="match status" value="1"/>
</dbReference>
<organism evidence="3 4">
    <name type="scientific">Oikopleura dioica</name>
    <name type="common">Tunicate</name>
    <dbReference type="NCBI Taxonomy" id="34765"/>
    <lineage>
        <taxon>Eukaryota</taxon>
        <taxon>Metazoa</taxon>
        <taxon>Chordata</taxon>
        <taxon>Tunicata</taxon>
        <taxon>Appendicularia</taxon>
        <taxon>Copelata</taxon>
        <taxon>Oikopleuridae</taxon>
        <taxon>Oikopleura</taxon>
    </lineage>
</organism>
<reference evidence="3 4" key="1">
    <citation type="submission" date="2021-04" db="EMBL/GenBank/DDBJ databases">
        <authorList>
            <person name="Bliznina A."/>
        </authorList>
    </citation>
    <scope>NUCLEOTIDE SEQUENCE [LARGE SCALE GENOMIC DNA]</scope>
</reference>
<dbReference type="Gene3D" id="1.20.90.10">
    <property type="entry name" value="Phospholipase A2 domain"/>
    <property type="match status" value="1"/>
</dbReference>
<evidence type="ECO:0000256" key="1">
    <source>
        <dbReference type="SAM" id="MobiDB-lite"/>
    </source>
</evidence>
<keyword evidence="4" id="KW-1185">Reference proteome</keyword>
<evidence type="ECO:0000313" key="4">
    <source>
        <dbReference type="Proteomes" id="UP001158576"/>
    </source>
</evidence>
<gene>
    <name evidence="3" type="ORF">OKIOD_LOCUS15428</name>
</gene>
<protein>
    <submittedName>
        <fullName evidence="3">Oidioi.mRNA.OKI2018_I69.chr2.g6663.t1.cds</fullName>
    </submittedName>
</protein>
<proteinExistence type="predicted"/>
<dbReference type="Proteomes" id="UP001158576">
    <property type="component" value="Chromosome 2"/>
</dbReference>
<evidence type="ECO:0000256" key="2">
    <source>
        <dbReference type="SAM" id="SignalP"/>
    </source>
</evidence>
<dbReference type="EMBL" id="OU015567">
    <property type="protein sequence ID" value="CAG5112447.1"/>
    <property type="molecule type" value="Genomic_DNA"/>
</dbReference>
<dbReference type="InterPro" id="IPR036444">
    <property type="entry name" value="PLipase_A2_dom_sf"/>
</dbReference>
<accession>A0ABN7T4Q2</accession>
<feature type="region of interest" description="Disordered" evidence="1">
    <location>
        <begin position="103"/>
        <end position="135"/>
    </location>
</feature>
<feature type="chain" id="PRO_5047323274" evidence="2">
    <location>
        <begin position="19"/>
        <end position="341"/>
    </location>
</feature>
<feature type="region of interest" description="Disordered" evidence="1">
    <location>
        <begin position="53"/>
        <end position="88"/>
    </location>
</feature>
<feature type="signal peptide" evidence="2">
    <location>
        <begin position="1"/>
        <end position="18"/>
    </location>
</feature>
<sequence>MKLLSIFLVAAVFGQEKAEKPENWWKLQKIKQNRLERMQRKQMTSTKVITTTEAPTTTTSTTTTTAFVKPRKTNKKKRKNRKNGKNVDYSTYFDLNTENLALDDVTNPKSPNDKNKSIFSMGRSQGKGQDNGIHPNTRKIAGMLRHRMLAMGIQIRFLDLLGYGCWCSFLIRHDLRPRNKEPSDKIDEICRKWSKCHECSSIDSYYQCSAQGHDVYQVQGIIATGKFTCASNEDSCALRACECDTELVYKLSDLLANDPKNFNIMNSYEKGFSPYFQCIEKRMMTDRKSDKCCGQFPDRFPFWSNMSQKACCGSKTYDVNLFDCCQGAKLVPKSMTCPRQL</sequence>
<evidence type="ECO:0000313" key="3">
    <source>
        <dbReference type="EMBL" id="CAG5112447.1"/>
    </source>
</evidence>
<feature type="compositionally biased region" description="Basic residues" evidence="1">
    <location>
        <begin position="69"/>
        <end position="84"/>
    </location>
</feature>
<feature type="compositionally biased region" description="Low complexity" evidence="1">
    <location>
        <begin position="53"/>
        <end position="65"/>
    </location>
</feature>